<dbReference type="Pfam" id="PF13852">
    <property type="entry name" value="DUF4197"/>
    <property type="match status" value="1"/>
</dbReference>
<evidence type="ECO:0000256" key="1">
    <source>
        <dbReference type="SAM" id="SignalP"/>
    </source>
</evidence>
<organism evidence="2 3">
    <name type="scientific">Campylobacter pinnipediorum subsp. caledonicus</name>
    <dbReference type="NCBI Taxonomy" id="1874362"/>
    <lineage>
        <taxon>Bacteria</taxon>
        <taxon>Pseudomonadati</taxon>
        <taxon>Campylobacterota</taxon>
        <taxon>Epsilonproteobacteria</taxon>
        <taxon>Campylobacterales</taxon>
        <taxon>Campylobacteraceae</taxon>
        <taxon>Campylobacter</taxon>
    </lineage>
</organism>
<reference evidence="3" key="1">
    <citation type="submission" date="2016-09" db="EMBL/GenBank/DDBJ databases">
        <title>Comparative genomics of the Campylobacter concisus group.</title>
        <authorList>
            <person name="Miller W.G."/>
            <person name="Yee E."/>
            <person name="Chapman M.H."/>
            <person name="Huynh S."/>
            <person name="Bono J.L."/>
            <person name="On S.L.W."/>
            <person name="StLeger J."/>
            <person name="Foster G."/>
            <person name="Parker C.T."/>
        </authorList>
    </citation>
    <scope>NUCLEOTIDE SEQUENCE [LARGE SCALE GENOMIC DNA]</scope>
    <source>
        <strain evidence="3">RM18021</strain>
    </source>
</reference>
<keyword evidence="1" id="KW-0732">Signal</keyword>
<gene>
    <name evidence="2" type="ORF">CPIN18021_1471</name>
</gene>
<protein>
    <recommendedName>
        <fullName evidence="4">DUF4197 domain protein</fullName>
    </recommendedName>
</protein>
<keyword evidence="3" id="KW-1185">Reference proteome</keyword>
<sequence length="250" mass="27486">MKKIFVCFSVFTALSLSAFDFSSVVNAAKDIMSDKNTNNNYKSMVEKALELSVKELSESGFLNNSVAKIPLPEHIQAAANLAKKVGGEKWANELTKSINQSATKAVGGASKVFYDVIQNMKEDEIKGLLLDKENSFTKYLQTNASDKLSAVFKPIIEKMMSENTFATAYNGLNSFVKNNSLLKNDTVKNLKNLAGNFGADKYIPNTDEDLNDYITRKTLDGLFALMGEKESSLKTGTISKGMDLLNKISK</sequence>
<proteinExistence type="predicted"/>
<feature type="chain" id="PRO_5013000974" description="DUF4197 domain protein" evidence="1">
    <location>
        <begin position="19"/>
        <end position="250"/>
    </location>
</feature>
<evidence type="ECO:0008006" key="4">
    <source>
        <dbReference type="Google" id="ProtNLM"/>
    </source>
</evidence>
<dbReference type="RefSeq" id="WP_078424735.1">
    <property type="nucleotide sequence ID" value="NZ_CP017258.1"/>
</dbReference>
<accession>A0A1S6U9W8</accession>
<dbReference type="AlphaFoldDB" id="A0A1S6U9W8"/>
<dbReference type="InterPro" id="IPR025245">
    <property type="entry name" value="DUF4197"/>
</dbReference>
<evidence type="ECO:0000313" key="2">
    <source>
        <dbReference type="EMBL" id="AQW88257.1"/>
    </source>
</evidence>
<evidence type="ECO:0000313" key="3">
    <source>
        <dbReference type="Proteomes" id="UP000190868"/>
    </source>
</evidence>
<dbReference type="EMBL" id="CP017258">
    <property type="protein sequence ID" value="AQW88257.1"/>
    <property type="molecule type" value="Genomic_DNA"/>
</dbReference>
<feature type="signal peptide" evidence="1">
    <location>
        <begin position="1"/>
        <end position="18"/>
    </location>
</feature>
<dbReference type="Proteomes" id="UP000190868">
    <property type="component" value="Chromosome"/>
</dbReference>
<name>A0A1S6U9W8_9BACT</name>